<comment type="similarity">
    <text evidence="1">Belongs to the CWC16 family.</text>
</comment>
<comment type="caution">
    <text evidence="3">The sequence shown here is derived from an EMBL/GenBank/DDBJ whole genome shotgun (WGS) entry which is preliminary data.</text>
</comment>
<dbReference type="EMBL" id="MU007017">
    <property type="protein sequence ID" value="KAF2434138.1"/>
    <property type="molecule type" value="Genomic_DNA"/>
</dbReference>
<proteinExistence type="inferred from homology"/>
<dbReference type="GO" id="GO:0000398">
    <property type="term" value="P:mRNA splicing, via spliceosome"/>
    <property type="evidence" value="ECO:0007669"/>
    <property type="project" value="InterPro"/>
</dbReference>
<evidence type="ECO:0000313" key="3">
    <source>
        <dbReference type="EMBL" id="KAF2434138.1"/>
    </source>
</evidence>
<dbReference type="AlphaFoldDB" id="A0A9P4U2L4"/>
<evidence type="ECO:0000256" key="1">
    <source>
        <dbReference type="ARBA" id="ARBA00005595"/>
    </source>
</evidence>
<organism evidence="3 4">
    <name type="scientific">Tothia fuscella</name>
    <dbReference type="NCBI Taxonomy" id="1048955"/>
    <lineage>
        <taxon>Eukaryota</taxon>
        <taxon>Fungi</taxon>
        <taxon>Dikarya</taxon>
        <taxon>Ascomycota</taxon>
        <taxon>Pezizomycotina</taxon>
        <taxon>Dothideomycetes</taxon>
        <taxon>Pleosporomycetidae</taxon>
        <taxon>Venturiales</taxon>
        <taxon>Cylindrosympodiaceae</taxon>
        <taxon>Tothia</taxon>
    </lineage>
</organism>
<feature type="non-terminal residue" evidence="3">
    <location>
        <position position="333"/>
    </location>
</feature>
<gene>
    <name evidence="3" type="ORF">EJ08DRAFT_606109</name>
</gene>
<keyword evidence="4" id="KW-1185">Reference proteome</keyword>
<dbReference type="Proteomes" id="UP000800235">
    <property type="component" value="Unassembled WGS sequence"/>
</dbReference>
<dbReference type="PANTHER" id="PTHR12111">
    <property type="entry name" value="SPLICING FACTOR YJU2"/>
    <property type="match status" value="1"/>
</dbReference>
<evidence type="ECO:0000313" key="4">
    <source>
        <dbReference type="Proteomes" id="UP000800235"/>
    </source>
</evidence>
<dbReference type="Pfam" id="PF04502">
    <property type="entry name" value="Saf4_Yju2"/>
    <property type="match status" value="1"/>
</dbReference>
<evidence type="ECO:0008006" key="5">
    <source>
        <dbReference type="Google" id="ProtNLM"/>
    </source>
</evidence>
<dbReference type="GO" id="GO:0071014">
    <property type="term" value="C:post-mRNA release spliceosomal complex"/>
    <property type="evidence" value="ECO:0007669"/>
    <property type="project" value="TreeGrafter"/>
</dbReference>
<sequence>MQGFNMGRYIPPSALDPTLSSTRTGGFNSQGHPLGHRARKLATEGALTVRFEMPFRIWCLTCKPESIIDQGVRFNAEKKNVGKYYSSTIWAFRMKHTACGGIIEVRTDPQNSRYVVTEGARARDFGEVSTEGAFGEIITEEERERRKGDAMAALEGKVKEKETVKSEVRGVDDLLEFNDKYWEDPYSVNSRMRKSHRALRKVEAFKQKDREEIAERLGLGFEILDATQEDKKRAGLVEFGDADGVGLKAIARSTTKPLFESPSITKAEKTSKVKKTKAELKTERTKTTFQQEIKGNTRATKDPFLLQGHLVTKERPTSALFNGLKRKRVEAEE</sequence>
<name>A0A9P4U2L4_9PEZI</name>
<dbReference type="OrthoDB" id="360327at2759"/>
<accession>A0A9P4U2L4</accession>
<dbReference type="PANTHER" id="PTHR12111:SF2">
    <property type="entry name" value="SPLICING FACTOR YJU2B-RELATED"/>
    <property type="match status" value="1"/>
</dbReference>
<dbReference type="GO" id="GO:0005684">
    <property type="term" value="C:U2-type spliceosomal complex"/>
    <property type="evidence" value="ECO:0007669"/>
    <property type="project" value="TreeGrafter"/>
</dbReference>
<dbReference type="InterPro" id="IPR007590">
    <property type="entry name" value="Saf4/Yju2"/>
</dbReference>
<feature type="compositionally biased region" description="Polar residues" evidence="2">
    <location>
        <begin position="18"/>
        <end position="31"/>
    </location>
</feature>
<protein>
    <recommendedName>
        <fullName evidence="5">DUF572-domain-containing protein</fullName>
    </recommendedName>
</protein>
<feature type="region of interest" description="Disordered" evidence="2">
    <location>
        <begin position="15"/>
        <end position="35"/>
    </location>
</feature>
<evidence type="ECO:0000256" key="2">
    <source>
        <dbReference type="SAM" id="MobiDB-lite"/>
    </source>
</evidence>
<reference evidence="3" key="1">
    <citation type="journal article" date="2020" name="Stud. Mycol.">
        <title>101 Dothideomycetes genomes: a test case for predicting lifestyles and emergence of pathogens.</title>
        <authorList>
            <person name="Haridas S."/>
            <person name="Albert R."/>
            <person name="Binder M."/>
            <person name="Bloem J."/>
            <person name="Labutti K."/>
            <person name="Salamov A."/>
            <person name="Andreopoulos B."/>
            <person name="Baker S."/>
            <person name="Barry K."/>
            <person name="Bills G."/>
            <person name="Bluhm B."/>
            <person name="Cannon C."/>
            <person name="Castanera R."/>
            <person name="Culley D."/>
            <person name="Daum C."/>
            <person name="Ezra D."/>
            <person name="Gonzalez J."/>
            <person name="Henrissat B."/>
            <person name="Kuo A."/>
            <person name="Liang C."/>
            <person name="Lipzen A."/>
            <person name="Lutzoni F."/>
            <person name="Magnuson J."/>
            <person name="Mondo S."/>
            <person name="Nolan M."/>
            <person name="Ohm R."/>
            <person name="Pangilinan J."/>
            <person name="Park H.-J."/>
            <person name="Ramirez L."/>
            <person name="Alfaro M."/>
            <person name="Sun H."/>
            <person name="Tritt A."/>
            <person name="Yoshinaga Y."/>
            <person name="Zwiers L.-H."/>
            <person name="Turgeon B."/>
            <person name="Goodwin S."/>
            <person name="Spatafora J."/>
            <person name="Crous P."/>
            <person name="Grigoriev I."/>
        </authorList>
    </citation>
    <scope>NUCLEOTIDE SEQUENCE</scope>
    <source>
        <strain evidence="3">CBS 130266</strain>
    </source>
</reference>